<dbReference type="KEGG" id="rha:RHA1_ro09119"/>
<protein>
    <recommendedName>
        <fullName evidence="3">TIR domain-containing protein</fullName>
    </recommendedName>
</protein>
<dbReference type="Proteomes" id="UP000008710">
    <property type="component" value="Plasmid pRHL1"/>
</dbReference>
<dbReference type="HOGENOM" id="CLU_696098_0_0_11"/>
<proteinExistence type="predicted"/>
<gene>
    <name evidence="1" type="ordered locus">RHA1_ro09119</name>
</gene>
<organism evidence="1 2">
    <name type="scientific">Rhodococcus jostii (strain RHA1)</name>
    <dbReference type="NCBI Taxonomy" id="101510"/>
    <lineage>
        <taxon>Bacteria</taxon>
        <taxon>Bacillati</taxon>
        <taxon>Actinomycetota</taxon>
        <taxon>Actinomycetes</taxon>
        <taxon>Mycobacteriales</taxon>
        <taxon>Nocardiaceae</taxon>
        <taxon>Rhodococcus</taxon>
    </lineage>
</organism>
<evidence type="ECO:0000313" key="2">
    <source>
        <dbReference type="Proteomes" id="UP000008710"/>
    </source>
</evidence>
<geneLocation type="plasmid" evidence="1 2">
    <name>pRHL1</name>
</geneLocation>
<dbReference type="Gene3D" id="3.40.50.10140">
    <property type="entry name" value="Toll/interleukin-1 receptor homology (TIR) domain"/>
    <property type="match status" value="1"/>
</dbReference>
<dbReference type="EMBL" id="CP000432">
    <property type="protein sequence ID" value="ABH00162.1"/>
    <property type="molecule type" value="Genomic_DNA"/>
</dbReference>
<reference evidence="2" key="1">
    <citation type="journal article" date="2006" name="Proc. Natl. Acad. Sci. U.S.A.">
        <title>The complete genome of Rhodococcus sp. RHA1 provides insights into a catabolic powerhouse.</title>
        <authorList>
            <person name="McLeod M.P."/>
            <person name="Warren R.L."/>
            <person name="Hsiao W.W.L."/>
            <person name="Araki N."/>
            <person name="Myhre M."/>
            <person name="Fernandes C."/>
            <person name="Miyazawa D."/>
            <person name="Wong W."/>
            <person name="Lillquist A.L."/>
            <person name="Wang D."/>
            <person name="Dosanjh M."/>
            <person name="Hara H."/>
            <person name="Petrescu A."/>
            <person name="Morin R.D."/>
            <person name="Yang G."/>
            <person name="Stott J.M."/>
            <person name="Schein J.E."/>
            <person name="Shin H."/>
            <person name="Smailus D."/>
            <person name="Siddiqui A.S."/>
            <person name="Marra M.A."/>
            <person name="Jones S.J.M."/>
            <person name="Holt R."/>
            <person name="Brinkman F.S.L."/>
            <person name="Miyauchi K."/>
            <person name="Fukuda M."/>
            <person name="Davies J.E."/>
            <person name="Mohn W.W."/>
            <person name="Eltis L.D."/>
        </authorList>
    </citation>
    <scope>NUCLEOTIDE SEQUENCE [LARGE SCALE GENOMIC DNA]</scope>
    <source>
        <strain evidence="2">RHA1</strain>
    </source>
</reference>
<dbReference type="InterPro" id="IPR035897">
    <property type="entry name" value="Toll_tir_struct_dom_sf"/>
</dbReference>
<keyword evidence="1" id="KW-0614">Plasmid</keyword>
<dbReference type="SUPFAM" id="SSF52200">
    <property type="entry name" value="Toll/Interleukin receptor TIR domain"/>
    <property type="match status" value="1"/>
</dbReference>
<accession>Q0RX24</accession>
<name>Q0RX24_RHOJR</name>
<dbReference type="AlphaFoldDB" id="Q0RX24"/>
<sequence>MYARSAGWESPEAPPRALGIATPLAGELPAAQFNAIVPLLGVNLVRAVEDDPRWEAYIRDIAGLEGVEGTGVYPVRVPETTVSGKLAGLVGSLQTLPEESVSDAAILGRELCQAIAQRVDAAAGEPCRVRVFISHTKRFSLEEPHHEHGPVLFDKVREEILKTKLDAFFDAQDLQSGSQWETELDRNAANCALLMVRTDKYSGREWTQREVLVAKHAGVPIVGMYAFTTGEERGSFLMDHIPSVPCNVQDPLPGIRTALNRLVDEALKRALWNAQTVYLKKNGFDWLPTHAPEPITLTPWLIKHKREQPQDDHVWILHPDPPLGPKEREVVVELCELAGFSHKVDVLTPRTFAARGGRLPQ</sequence>
<evidence type="ECO:0000313" key="1">
    <source>
        <dbReference type="EMBL" id="ABH00162.1"/>
    </source>
</evidence>
<evidence type="ECO:0008006" key="3">
    <source>
        <dbReference type="Google" id="ProtNLM"/>
    </source>
</evidence>